<evidence type="ECO:0000256" key="2">
    <source>
        <dbReference type="SAM" id="SignalP"/>
    </source>
</evidence>
<evidence type="ECO:0000313" key="3">
    <source>
        <dbReference type="Proteomes" id="UP000887574"/>
    </source>
</evidence>
<feature type="chain" id="PRO_5037226783" evidence="2">
    <location>
        <begin position="20"/>
        <end position="98"/>
    </location>
</feature>
<name>A0A915DNR6_9BILA</name>
<dbReference type="AlphaFoldDB" id="A0A915DNR6"/>
<keyword evidence="2" id="KW-0732">Signal</keyword>
<evidence type="ECO:0000256" key="1">
    <source>
        <dbReference type="SAM" id="Phobius"/>
    </source>
</evidence>
<sequence length="98" mass="11277">MWFLTTSLPLLFLLDVVAASKKDKETAAHKTWMKVYLIGFSFCCALTFISLISFVLIAVLWVETEDGNKKKRAKELQLLILSDEFRSKPHIHLVYSTQ</sequence>
<evidence type="ECO:0000313" key="4">
    <source>
        <dbReference type="WBParaSite" id="jg21319"/>
    </source>
</evidence>
<keyword evidence="1" id="KW-1133">Transmembrane helix</keyword>
<keyword evidence="1" id="KW-0812">Transmembrane</keyword>
<protein>
    <submittedName>
        <fullName evidence="4">Uncharacterized protein</fullName>
    </submittedName>
</protein>
<accession>A0A915DNR6</accession>
<dbReference type="Proteomes" id="UP000887574">
    <property type="component" value="Unplaced"/>
</dbReference>
<keyword evidence="3" id="KW-1185">Reference proteome</keyword>
<organism evidence="3 4">
    <name type="scientific">Ditylenchus dipsaci</name>
    <dbReference type="NCBI Taxonomy" id="166011"/>
    <lineage>
        <taxon>Eukaryota</taxon>
        <taxon>Metazoa</taxon>
        <taxon>Ecdysozoa</taxon>
        <taxon>Nematoda</taxon>
        <taxon>Chromadorea</taxon>
        <taxon>Rhabditida</taxon>
        <taxon>Tylenchina</taxon>
        <taxon>Tylenchomorpha</taxon>
        <taxon>Sphaerularioidea</taxon>
        <taxon>Anguinidae</taxon>
        <taxon>Anguininae</taxon>
        <taxon>Ditylenchus</taxon>
    </lineage>
</organism>
<feature type="signal peptide" evidence="2">
    <location>
        <begin position="1"/>
        <end position="19"/>
    </location>
</feature>
<proteinExistence type="predicted"/>
<feature type="transmembrane region" description="Helical" evidence="1">
    <location>
        <begin position="35"/>
        <end position="62"/>
    </location>
</feature>
<dbReference type="WBParaSite" id="jg21319">
    <property type="protein sequence ID" value="jg21319"/>
    <property type="gene ID" value="jg21319"/>
</dbReference>
<keyword evidence="1" id="KW-0472">Membrane</keyword>
<reference evidence="4" key="1">
    <citation type="submission" date="2022-11" db="UniProtKB">
        <authorList>
            <consortium name="WormBaseParasite"/>
        </authorList>
    </citation>
    <scope>IDENTIFICATION</scope>
</reference>